<organism evidence="2 3">
    <name type="scientific">Euphydryas editha</name>
    <name type="common">Edith's checkerspot</name>
    <dbReference type="NCBI Taxonomy" id="104508"/>
    <lineage>
        <taxon>Eukaryota</taxon>
        <taxon>Metazoa</taxon>
        <taxon>Ecdysozoa</taxon>
        <taxon>Arthropoda</taxon>
        <taxon>Hexapoda</taxon>
        <taxon>Insecta</taxon>
        <taxon>Pterygota</taxon>
        <taxon>Neoptera</taxon>
        <taxon>Endopterygota</taxon>
        <taxon>Lepidoptera</taxon>
        <taxon>Glossata</taxon>
        <taxon>Ditrysia</taxon>
        <taxon>Papilionoidea</taxon>
        <taxon>Nymphalidae</taxon>
        <taxon>Nymphalinae</taxon>
        <taxon>Euphydryas</taxon>
    </lineage>
</organism>
<gene>
    <name evidence="2" type="ORF">EEDITHA_LOCUS3760</name>
</gene>
<dbReference type="EMBL" id="CAKOGL010000006">
    <property type="protein sequence ID" value="CAH2087506.1"/>
    <property type="molecule type" value="Genomic_DNA"/>
</dbReference>
<accession>A0AAU9TKY0</accession>
<keyword evidence="3" id="KW-1185">Reference proteome</keyword>
<evidence type="ECO:0000256" key="1">
    <source>
        <dbReference type="SAM" id="MobiDB-lite"/>
    </source>
</evidence>
<feature type="region of interest" description="Disordered" evidence="1">
    <location>
        <begin position="254"/>
        <end position="275"/>
    </location>
</feature>
<sequence>MPRNYKPDPRGKRYRKYDSNITKQALEEYKTTPNCSFAYVAEKYNINKSVLYRHSRKRPEQYVTRFLKRYNDSISFRMCQNIKKLRAQVSPDTITKLFVQLEESLKDLDPKNIANYDETNLSDDPGRKKIIAKRGTKYPERVLNQSKSSISLMMAGTAAGELLPPYVIYKANNIYDSWITGGPKENVELNLKVGFQKAWLVPVGCDQVLSRLPNYDNEDPDKSRYAVDKSVLEILKEMKYGTTNIKEPARKRKLNARSGKSLGSMLDDDNKQSETEHEITDKIVNHVNKAARKRRYKLFLEKQLISIQKTSYRTTKKLLENDADILRDLANDRV</sequence>
<protein>
    <recommendedName>
        <fullName evidence="4">HTH psq-type domain-containing protein</fullName>
    </recommendedName>
</protein>
<proteinExistence type="predicted"/>
<comment type="caution">
    <text evidence="2">The sequence shown here is derived from an EMBL/GenBank/DDBJ whole genome shotgun (WGS) entry which is preliminary data.</text>
</comment>
<dbReference type="Proteomes" id="UP001153954">
    <property type="component" value="Unassembled WGS sequence"/>
</dbReference>
<evidence type="ECO:0000313" key="3">
    <source>
        <dbReference type="Proteomes" id="UP001153954"/>
    </source>
</evidence>
<evidence type="ECO:0000313" key="2">
    <source>
        <dbReference type="EMBL" id="CAH2087506.1"/>
    </source>
</evidence>
<dbReference type="AlphaFoldDB" id="A0AAU9TKY0"/>
<name>A0AAU9TKY0_EUPED</name>
<evidence type="ECO:0008006" key="4">
    <source>
        <dbReference type="Google" id="ProtNLM"/>
    </source>
</evidence>
<reference evidence="2" key="1">
    <citation type="submission" date="2022-03" db="EMBL/GenBank/DDBJ databases">
        <authorList>
            <person name="Tunstrom K."/>
        </authorList>
    </citation>
    <scope>NUCLEOTIDE SEQUENCE</scope>
</reference>